<organism evidence="10 11">
    <name type="scientific">Strigamia maritima</name>
    <name type="common">European centipede</name>
    <name type="synonym">Geophilus maritimus</name>
    <dbReference type="NCBI Taxonomy" id="126957"/>
    <lineage>
        <taxon>Eukaryota</taxon>
        <taxon>Metazoa</taxon>
        <taxon>Ecdysozoa</taxon>
        <taxon>Arthropoda</taxon>
        <taxon>Myriapoda</taxon>
        <taxon>Chilopoda</taxon>
        <taxon>Pleurostigmophora</taxon>
        <taxon>Geophilomorpha</taxon>
        <taxon>Linotaeniidae</taxon>
        <taxon>Strigamia</taxon>
    </lineage>
</organism>
<evidence type="ECO:0000259" key="9">
    <source>
        <dbReference type="SMART" id="SM01332"/>
    </source>
</evidence>
<dbReference type="InterPro" id="IPR006671">
    <property type="entry name" value="Cyclin_N"/>
</dbReference>
<dbReference type="InterPro" id="IPR013763">
    <property type="entry name" value="Cyclin-like_dom"/>
</dbReference>
<dbReference type="Proteomes" id="UP000014500">
    <property type="component" value="Unassembled WGS sequence"/>
</dbReference>
<dbReference type="SUPFAM" id="SSF47954">
    <property type="entry name" value="Cyclin-like"/>
    <property type="match status" value="2"/>
</dbReference>
<dbReference type="AlphaFoldDB" id="T1J3G8"/>
<evidence type="ECO:0000256" key="1">
    <source>
        <dbReference type="ARBA" id="ARBA00006955"/>
    </source>
</evidence>
<evidence type="ECO:0000256" key="7">
    <source>
        <dbReference type="SAM" id="MobiDB-lite"/>
    </source>
</evidence>
<evidence type="ECO:0000256" key="2">
    <source>
        <dbReference type="ARBA" id="ARBA00022618"/>
    </source>
</evidence>
<dbReference type="Gene3D" id="1.10.472.10">
    <property type="entry name" value="Cyclin-like"/>
    <property type="match status" value="2"/>
</dbReference>
<dbReference type="GO" id="GO:0044772">
    <property type="term" value="P:mitotic cell cycle phase transition"/>
    <property type="evidence" value="ECO:0007669"/>
    <property type="project" value="InterPro"/>
</dbReference>
<evidence type="ECO:0000313" key="11">
    <source>
        <dbReference type="Proteomes" id="UP000014500"/>
    </source>
</evidence>
<evidence type="ECO:0000259" key="8">
    <source>
        <dbReference type="SMART" id="SM00385"/>
    </source>
</evidence>
<dbReference type="FunFam" id="1.10.472.10:FF:000001">
    <property type="entry name" value="G2/mitotic-specific cyclin"/>
    <property type="match status" value="1"/>
</dbReference>
<dbReference type="Pfam" id="PF00134">
    <property type="entry name" value="Cyclin_N"/>
    <property type="match status" value="1"/>
</dbReference>
<feature type="compositionally biased region" description="Basic and acidic residues" evidence="7">
    <location>
        <begin position="1"/>
        <end position="25"/>
    </location>
</feature>
<keyword evidence="2" id="KW-0132">Cell division</keyword>
<reference evidence="11" key="1">
    <citation type="submission" date="2011-05" db="EMBL/GenBank/DDBJ databases">
        <authorList>
            <person name="Richards S.R."/>
            <person name="Qu J."/>
            <person name="Jiang H."/>
            <person name="Jhangiani S.N."/>
            <person name="Agravi P."/>
            <person name="Goodspeed R."/>
            <person name="Gross S."/>
            <person name="Mandapat C."/>
            <person name="Jackson L."/>
            <person name="Mathew T."/>
            <person name="Pu L."/>
            <person name="Thornton R."/>
            <person name="Saada N."/>
            <person name="Wilczek-Boney K.B."/>
            <person name="Lee S."/>
            <person name="Kovar C."/>
            <person name="Wu Y."/>
            <person name="Scherer S.E."/>
            <person name="Worley K.C."/>
            <person name="Muzny D.M."/>
            <person name="Gibbs R."/>
        </authorList>
    </citation>
    <scope>NUCLEOTIDE SEQUENCE</scope>
    <source>
        <strain evidence="11">Brora</strain>
    </source>
</reference>
<dbReference type="InterPro" id="IPR004367">
    <property type="entry name" value="Cyclin_C-dom"/>
</dbReference>
<evidence type="ECO:0000256" key="5">
    <source>
        <dbReference type="ARBA" id="ARBA00023306"/>
    </source>
</evidence>
<dbReference type="InterPro" id="IPR048258">
    <property type="entry name" value="Cyclins_cyclin-box"/>
</dbReference>
<keyword evidence="3" id="KW-0498">Mitosis</keyword>
<dbReference type="eggNOG" id="KOG0654">
    <property type="taxonomic scope" value="Eukaryota"/>
</dbReference>
<dbReference type="HOGENOM" id="CLU_020695_3_2_1"/>
<dbReference type="PANTHER" id="PTHR10177">
    <property type="entry name" value="CYCLINS"/>
    <property type="match status" value="1"/>
</dbReference>
<dbReference type="Pfam" id="PF02984">
    <property type="entry name" value="Cyclin_C"/>
    <property type="match status" value="1"/>
</dbReference>
<dbReference type="InterPro" id="IPR046965">
    <property type="entry name" value="Cyclin_A/B-like"/>
</dbReference>
<evidence type="ECO:0000256" key="4">
    <source>
        <dbReference type="ARBA" id="ARBA00023127"/>
    </source>
</evidence>
<accession>T1J3G8</accession>
<proteinExistence type="inferred from homology"/>
<dbReference type="PhylomeDB" id="T1J3G8"/>
<keyword evidence="4 6" id="KW-0195">Cyclin</keyword>
<dbReference type="SMART" id="SM00385">
    <property type="entry name" value="CYCLIN"/>
    <property type="match status" value="2"/>
</dbReference>
<evidence type="ECO:0000313" key="10">
    <source>
        <dbReference type="EnsemblMetazoa" id="SMAR008133-PA"/>
    </source>
</evidence>
<dbReference type="EMBL" id="JH431826">
    <property type="status" value="NOT_ANNOTATED_CDS"/>
    <property type="molecule type" value="Genomic_DNA"/>
</dbReference>
<dbReference type="SMART" id="SM01332">
    <property type="entry name" value="Cyclin_C"/>
    <property type="match status" value="1"/>
</dbReference>
<dbReference type="PROSITE" id="PS00292">
    <property type="entry name" value="CYCLINS"/>
    <property type="match status" value="1"/>
</dbReference>
<evidence type="ECO:0000256" key="6">
    <source>
        <dbReference type="RuleBase" id="RU000383"/>
    </source>
</evidence>
<dbReference type="CDD" id="cd20504">
    <property type="entry name" value="CYCLIN_CCNA_rpt1"/>
    <property type="match status" value="1"/>
</dbReference>
<protein>
    <submittedName>
        <fullName evidence="10">Uncharacterized protein</fullName>
    </submittedName>
</protein>
<keyword evidence="5" id="KW-0131">Cell cycle</keyword>
<dbReference type="EnsemblMetazoa" id="SMAR008133-RA">
    <property type="protein sequence ID" value="SMAR008133-PA"/>
    <property type="gene ID" value="SMAR008133"/>
</dbReference>
<comment type="similarity">
    <text evidence="1">Belongs to the cyclin family. Cyclin AB subfamily.</text>
</comment>
<feature type="region of interest" description="Disordered" evidence="7">
    <location>
        <begin position="1"/>
        <end position="30"/>
    </location>
</feature>
<dbReference type="InterPro" id="IPR036915">
    <property type="entry name" value="Cyclin-like_sf"/>
</dbReference>
<reference evidence="10" key="2">
    <citation type="submission" date="2015-02" db="UniProtKB">
        <authorList>
            <consortium name="EnsemblMetazoa"/>
        </authorList>
    </citation>
    <scope>IDENTIFICATION</scope>
</reference>
<feature type="domain" description="Cyclin-like" evidence="8">
    <location>
        <begin position="305"/>
        <end position="387"/>
    </location>
</feature>
<dbReference type="OMA" id="HVFRECI"/>
<feature type="domain" description="Cyclin C-terminal" evidence="9">
    <location>
        <begin position="301"/>
        <end position="418"/>
    </location>
</feature>
<dbReference type="STRING" id="126957.T1J3G8"/>
<dbReference type="InterPro" id="IPR032447">
    <property type="entry name" value="Cyclin-A_N"/>
</dbReference>
<dbReference type="GO" id="GO:0016538">
    <property type="term" value="F:cyclin-dependent protein serine/threonine kinase regulator activity"/>
    <property type="evidence" value="ECO:0007669"/>
    <property type="project" value="InterPro"/>
</dbReference>
<keyword evidence="11" id="KW-1185">Reference proteome</keyword>
<feature type="region of interest" description="Disordered" evidence="7">
    <location>
        <begin position="136"/>
        <end position="159"/>
    </location>
</feature>
<evidence type="ECO:0000256" key="3">
    <source>
        <dbReference type="ARBA" id="ARBA00022776"/>
    </source>
</evidence>
<dbReference type="InterPro" id="IPR039361">
    <property type="entry name" value="Cyclin"/>
</dbReference>
<dbReference type="Pfam" id="PF16500">
    <property type="entry name" value="Cyclin_N2"/>
    <property type="match status" value="1"/>
</dbReference>
<dbReference type="PIRSF" id="PIRSF001771">
    <property type="entry name" value="Cyclin_A_B_D_E"/>
    <property type="match status" value="1"/>
</dbReference>
<name>T1J3G8_STRMM</name>
<feature type="domain" description="Cyclin-like" evidence="8">
    <location>
        <begin position="208"/>
        <end position="292"/>
    </location>
</feature>
<dbReference type="GO" id="GO:0051301">
    <property type="term" value="P:cell division"/>
    <property type="evidence" value="ECO:0007669"/>
    <property type="project" value="UniProtKB-KW"/>
</dbReference>
<sequence length="425" mass="49318">MSEYAADLHDGENRQSRRIKREELHVNGPKTKRAAFSTLTTNNTLRVQPFRTAKQSAVSDKNQDELKTLPAPYISKSLRESSSFTIHCDTEPQKISRDSATHHRLQIHPGVTGLVHVHSRQPLSVISQENFQNEIESDNEESPMVLDESTSESVKPEKLSPKDQIFSPQYAADIYCYLRTLETNYRAKPNYMRKQQDISPSMRSILIDWLVEVGEEYKLDGETLYLAINYIDRFLSSMAVLRGKLQLVGTACMFVAAKYQEIYPPDLAEFVYITDDTYTKKQVLRMEHLVLKVLAFDLAIPTPLYFLRRFCQLAEAREIVEYLSMYLCELTIMEADPYLRYYPSMIAASSLYLAQHMFNDPLWDTNMQMQTDYKPEDLRECVVNLHRSLRAAPRCQQQAVRDKYRSEKYLFVGDMNPPEYLPLLK</sequence>